<organism evidence="5 6">
    <name type="scientific">Haloactinospora alba</name>
    <dbReference type="NCBI Taxonomy" id="405555"/>
    <lineage>
        <taxon>Bacteria</taxon>
        <taxon>Bacillati</taxon>
        <taxon>Actinomycetota</taxon>
        <taxon>Actinomycetes</taxon>
        <taxon>Streptosporangiales</taxon>
        <taxon>Nocardiopsidaceae</taxon>
        <taxon>Haloactinospora</taxon>
    </lineage>
</organism>
<dbReference type="Pfam" id="PF03965">
    <property type="entry name" value="Penicillinase_R"/>
    <property type="match status" value="1"/>
</dbReference>
<reference evidence="5 6" key="1">
    <citation type="submission" date="2019-06" db="EMBL/GenBank/DDBJ databases">
        <title>Sequencing the genomes of 1000 actinobacteria strains.</title>
        <authorList>
            <person name="Klenk H.-P."/>
        </authorList>
    </citation>
    <scope>NUCLEOTIDE SEQUENCE [LARGE SCALE GENOMIC DNA]</scope>
    <source>
        <strain evidence="5 6">DSM 45015</strain>
    </source>
</reference>
<dbReference type="GO" id="GO:0003677">
    <property type="term" value="F:DNA binding"/>
    <property type="evidence" value="ECO:0007669"/>
    <property type="project" value="UniProtKB-KW"/>
</dbReference>
<name>A0A543NFK7_9ACTN</name>
<dbReference type="InterPro" id="IPR036388">
    <property type="entry name" value="WH-like_DNA-bd_sf"/>
</dbReference>
<dbReference type="EMBL" id="VFQC01000001">
    <property type="protein sequence ID" value="TQN30540.1"/>
    <property type="molecule type" value="Genomic_DNA"/>
</dbReference>
<keyword evidence="3" id="KW-0238">DNA-binding</keyword>
<dbReference type="Proteomes" id="UP000317422">
    <property type="component" value="Unassembled WGS sequence"/>
</dbReference>
<dbReference type="InterPro" id="IPR036390">
    <property type="entry name" value="WH_DNA-bd_sf"/>
</dbReference>
<dbReference type="RefSeq" id="WP_170181480.1">
    <property type="nucleotide sequence ID" value="NZ_VFQC01000001.1"/>
</dbReference>
<comment type="caution">
    <text evidence="5">The sequence shown here is derived from an EMBL/GenBank/DDBJ whole genome shotgun (WGS) entry which is preliminary data.</text>
</comment>
<evidence type="ECO:0000313" key="6">
    <source>
        <dbReference type="Proteomes" id="UP000317422"/>
    </source>
</evidence>
<keyword evidence="4" id="KW-0804">Transcription</keyword>
<keyword evidence="2" id="KW-0805">Transcription regulation</keyword>
<accession>A0A543NFK7</accession>
<dbReference type="InterPro" id="IPR005650">
    <property type="entry name" value="BlaI_family"/>
</dbReference>
<evidence type="ECO:0000256" key="3">
    <source>
        <dbReference type="ARBA" id="ARBA00023125"/>
    </source>
</evidence>
<sequence length="129" mass="14998">MKEFGELESAIMDALWRADSPLTVREVRDTMVYGRNVAYTTVMTVTNILHHKGVLNREKAGRAWLYWPCESREEHNARLMNEIFHSCGDPGTTMLRFVENISDEDVVQLNRVLHEVRARRTRNPPEASR</sequence>
<keyword evidence="6" id="KW-1185">Reference proteome</keyword>
<dbReference type="AlphaFoldDB" id="A0A543NFK7"/>
<evidence type="ECO:0000256" key="1">
    <source>
        <dbReference type="ARBA" id="ARBA00011046"/>
    </source>
</evidence>
<gene>
    <name evidence="5" type="ORF">FHX37_0421</name>
</gene>
<proteinExistence type="inferred from homology"/>
<evidence type="ECO:0000256" key="2">
    <source>
        <dbReference type="ARBA" id="ARBA00023015"/>
    </source>
</evidence>
<dbReference type="SUPFAM" id="SSF46785">
    <property type="entry name" value="Winged helix' DNA-binding domain"/>
    <property type="match status" value="1"/>
</dbReference>
<evidence type="ECO:0000256" key="4">
    <source>
        <dbReference type="ARBA" id="ARBA00023163"/>
    </source>
</evidence>
<dbReference type="GO" id="GO:0045892">
    <property type="term" value="P:negative regulation of DNA-templated transcription"/>
    <property type="evidence" value="ECO:0007669"/>
    <property type="project" value="InterPro"/>
</dbReference>
<evidence type="ECO:0000313" key="5">
    <source>
        <dbReference type="EMBL" id="TQN30540.1"/>
    </source>
</evidence>
<protein>
    <submittedName>
        <fullName evidence="5">Putative transcriptional regulator</fullName>
    </submittedName>
</protein>
<comment type="similarity">
    <text evidence="1">Belongs to the BlaI transcriptional regulatory family.</text>
</comment>
<dbReference type="Gene3D" id="1.10.10.10">
    <property type="entry name" value="Winged helix-like DNA-binding domain superfamily/Winged helix DNA-binding domain"/>
    <property type="match status" value="1"/>
</dbReference>